<evidence type="ECO:0000256" key="1">
    <source>
        <dbReference type="SAM" id="MobiDB-lite"/>
    </source>
</evidence>
<feature type="region of interest" description="Disordered" evidence="1">
    <location>
        <begin position="32"/>
        <end position="85"/>
    </location>
</feature>
<evidence type="ECO:0000313" key="4">
    <source>
        <dbReference type="Proteomes" id="UP000718281"/>
    </source>
</evidence>
<dbReference type="Proteomes" id="UP000718281">
    <property type="component" value="Unassembled WGS sequence"/>
</dbReference>
<evidence type="ECO:0000313" key="3">
    <source>
        <dbReference type="EMBL" id="MBK6300083.1"/>
    </source>
</evidence>
<dbReference type="EMBL" id="JADIXZ010000003">
    <property type="protein sequence ID" value="MBK6300083.1"/>
    <property type="molecule type" value="Genomic_DNA"/>
</dbReference>
<dbReference type="AlphaFoldDB" id="A0A934X4C9"/>
<feature type="transmembrane region" description="Helical" evidence="2">
    <location>
        <begin position="7"/>
        <end position="27"/>
    </location>
</feature>
<gene>
    <name evidence="3" type="ORF">IPF40_03200</name>
</gene>
<evidence type="ECO:0000256" key="2">
    <source>
        <dbReference type="SAM" id="Phobius"/>
    </source>
</evidence>
<proteinExistence type="predicted"/>
<organism evidence="3 4">
    <name type="scientific">Candidatus Phosphoribacter hodrii</name>
    <dbReference type="NCBI Taxonomy" id="2953743"/>
    <lineage>
        <taxon>Bacteria</taxon>
        <taxon>Bacillati</taxon>
        <taxon>Actinomycetota</taxon>
        <taxon>Actinomycetes</taxon>
        <taxon>Micrococcales</taxon>
        <taxon>Dermatophilaceae</taxon>
        <taxon>Candidatus Phosphoribacter</taxon>
    </lineage>
</organism>
<feature type="compositionally biased region" description="Basic residues" evidence="1">
    <location>
        <begin position="74"/>
        <end position="85"/>
    </location>
</feature>
<sequence>MRDKQPVLAVIGVLLAVIAFVWVANVVTAPKVADPTATGEPTSTATTTATDNPSATATATPTPTPTPRCWPGARRFRHPRRRPRR</sequence>
<keyword evidence="2" id="KW-0812">Transmembrane</keyword>
<feature type="compositionally biased region" description="Low complexity" evidence="1">
    <location>
        <begin position="35"/>
        <end position="61"/>
    </location>
</feature>
<keyword evidence="2" id="KW-0472">Membrane</keyword>
<protein>
    <submittedName>
        <fullName evidence="3">Uncharacterized protein</fullName>
    </submittedName>
</protein>
<comment type="caution">
    <text evidence="3">The sequence shown here is derived from an EMBL/GenBank/DDBJ whole genome shotgun (WGS) entry which is preliminary data.</text>
</comment>
<name>A0A934X4C9_9MICO</name>
<keyword evidence="2" id="KW-1133">Transmembrane helix</keyword>
<accession>A0A934X4C9</accession>
<reference evidence="3 4" key="1">
    <citation type="submission" date="2020-10" db="EMBL/GenBank/DDBJ databases">
        <title>Connecting structure to function with the recovery of over 1000 high-quality activated sludge metagenome-assembled genomes encoding full-length rRNA genes using long-read sequencing.</title>
        <authorList>
            <person name="Singleton C.M."/>
            <person name="Petriglieri F."/>
            <person name="Kristensen J.M."/>
            <person name="Kirkegaard R.H."/>
            <person name="Michaelsen T.Y."/>
            <person name="Andersen M.H."/>
            <person name="Karst S.M."/>
            <person name="Dueholm M.S."/>
            <person name="Nielsen P.H."/>
            <person name="Albertsen M."/>
        </authorList>
    </citation>
    <scope>NUCLEOTIDE SEQUENCE [LARGE SCALE GENOMIC DNA]</scope>
    <source>
        <strain evidence="3">AalE_18-Q3-R2-46_BAT3C.188</strain>
    </source>
</reference>